<dbReference type="GO" id="GO:0009252">
    <property type="term" value="P:peptidoglycan biosynthetic process"/>
    <property type="evidence" value="ECO:0007669"/>
    <property type="project" value="UniProtKB-UniRule"/>
</dbReference>
<dbReference type="Gene3D" id="3.40.50.720">
    <property type="entry name" value="NAD(P)-binding Rossmann-like Domain"/>
    <property type="match status" value="1"/>
</dbReference>
<dbReference type="PANTHER" id="PTHR43692:SF1">
    <property type="entry name" value="UDP-N-ACETYLMURAMOYLALANINE--D-GLUTAMATE LIGASE"/>
    <property type="match status" value="1"/>
</dbReference>
<dbReference type="InterPro" id="IPR036615">
    <property type="entry name" value="Mur_ligase_C_dom_sf"/>
</dbReference>
<dbReference type="InterPro" id="IPR013221">
    <property type="entry name" value="Mur_ligase_cen"/>
</dbReference>
<evidence type="ECO:0000256" key="8">
    <source>
        <dbReference type="RuleBase" id="RU003664"/>
    </source>
</evidence>
<feature type="binding site" evidence="7">
    <location>
        <begin position="122"/>
        <end position="128"/>
    </location>
    <ligand>
        <name>ATP</name>
        <dbReference type="ChEBI" id="CHEBI:30616"/>
    </ligand>
</feature>
<keyword evidence="7 8" id="KW-0573">Peptidoglycan synthesis</keyword>
<keyword evidence="3 7" id="KW-0963">Cytoplasm</keyword>
<dbReference type="NCBIfam" id="TIGR01087">
    <property type="entry name" value="murD"/>
    <property type="match status" value="1"/>
</dbReference>
<dbReference type="EMBL" id="MFKN01000026">
    <property type="protein sequence ID" value="OGG40595.1"/>
    <property type="molecule type" value="Genomic_DNA"/>
</dbReference>
<evidence type="ECO:0000313" key="11">
    <source>
        <dbReference type="EMBL" id="OGG40595.1"/>
    </source>
</evidence>
<evidence type="ECO:0000259" key="10">
    <source>
        <dbReference type="Pfam" id="PF08245"/>
    </source>
</evidence>
<dbReference type="InterPro" id="IPR004101">
    <property type="entry name" value="Mur_ligase_C"/>
</dbReference>
<comment type="subcellular location">
    <subcellularLocation>
        <location evidence="1 7 8">Cytoplasm</location>
    </subcellularLocation>
</comment>
<accession>A0A1F6BUH0</accession>
<dbReference type="GO" id="GO:0005737">
    <property type="term" value="C:cytoplasm"/>
    <property type="evidence" value="ECO:0007669"/>
    <property type="project" value="UniProtKB-SubCell"/>
</dbReference>
<dbReference type="Pfam" id="PF02875">
    <property type="entry name" value="Mur_ligase_C"/>
    <property type="match status" value="1"/>
</dbReference>
<evidence type="ECO:0000256" key="7">
    <source>
        <dbReference type="HAMAP-Rule" id="MF_00639"/>
    </source>
</evidence>
<dbReference type="SUPFAM" id="SSF51984">
    <property type="entry name" value="MurCD N-terminal domain"/>
    <property type="match status" value="1"/>
</dbReference>
<dbReference type="UniPathway" id="UPA00219"/>
<comment type="caution">
    <text evidence="11">The sequence shown here is derived from an EMBL/GenBank/DDBJ whole genome shotgun (WGS) entry which is preliminary data.</text>
</comment>
<evidence type="ECO:0000256" key="3">
    <source>
        <dbReference type="ARBA" id="ARBA00022490"/>
    </source>
</evidence>
<dbReference type="GO" id="GO:0071555">
    <property type="term" value="P:cell wall organization"/>
    <property type="evidence" value="ECO:0007669"/>
    <property type="project" value="UniProtKB-KW"/>
</dbReference>
<dbReference type="GO" id="GO:0005524">
    <property type="term" value="F:ATP binding"/>
    <property type="evidence" value="ECO:0007669"/>
    <property type="project" value="UniProtKB-UniRule"/>
</dbReference>
<keyword evidence="7 8" id="KW-0961">Cell wall biogenesis/degradation</keyword>
<evidence type="ECO:0000256" key="4">
    <source>
        <dbReference type="ARBA" id="ARBA00022598"/>
    </source>
</evidence>
<proteinExistence type="inferred from homology"/>
<organism evidence="11 12">
    <name type="scientific">Candidatus Kaiserbacteria bacterium GWA2_50_9</name>
    <dbReference type="NCBI Taxonomy" id="1798474"/>
    <lineage>
        <taxon>Bacteria</taxon>
        <taxon>Candidatus Kaiseribacteriota</taxon>
    </lineage>
</organism>
<dbReference type="GO" id="GO:0008764">
    <property type="term" value="F:UDP-N-acetylmuramoylalanine-D-glutamate ligase activity"/>
    <property type="evidence" value="ECO:0007669"/>
    <property type="project" value="UniProtKB-UniRule"/>
</dbReference>
<keyword evidence="7 8" id="KW-0131">Cell cycle</keyword>
<sequence>MDTSAYFRGKRITVMGLGLLGRGVGDTHYLAECGAELIVTDLKTREELAESVAQLESFPNITFVLGEHRLEDFSNRNFILKAAGVPLDSAYIAEAKKHNIPVRMSADLFAEISNITCIGVTGTRGKSTVAHMIFYILKEAGKKVVLGGNVRGVSNLALLNEVTPEHIAVLELDSWQLQGWGETKMSPHIAVFTTIYPDHLNYYKSDLDAYLGDKANIFLNQNEEDTLILSAQCAPTIIDRYGEKIKSKTLVIDTLTLPDTWVLHIPGIHNRYNAALALAVARALGISDGVSRHAFQSFMGVPGRFELIREVNGVKVYNDTTSTTPEATLAALSALDPAHTVLIMGGADKNLDMNALLAKLGEVKRVILLAGTGTDRIKNELPKGMIYHTFSEAVVEAFAAAESGDTILFSPAFTSFGMFKNEYDRGDQFVELVKKQV</sequence>
<keyword evidence="5 7" id="KW-0547">Nucleotide-binding</keyword>
<evidence type="ECO:0000256" key="1">
    <source>
        <dbReference type="ARBA" id="ARBA00004496"/>
    </source>
</evidence>
<dbReference type="EC" id="6.3.2.9" evidence="7 8"/>
<protein>
    <recommendedName>
        <fullName evidence="7 8">UDP-N-acetylmuramoylalanine--D-glutamate ligase</fullName>
        <ecNumber evidence="7 8">6.3.2.9</ecNumber>
    </recommendedName>
    <alternativeName>
        <fullName evidence="7">D-glutamic acid-adding enzyme</fullName>
    </alternativeName>
    <alternativeName>
        <fullName evidence="7">UDP-N-acetylmuramoyl-L-alanyl-D-glutamate synthetase</fullName>
    </alternativeName>
</protein>
<feature type="domain" description="Mur ligase central" evidence="10">
    <location>
        <begin position="120"/>
        <end position="234"/>
    </location>
</feature>
<comment type="similarity">
    <text evidence="7">Belongs to the MurCDEF family.</text>
</comment>
<dbReference type="InterPro" id="IPR005762">
    <property type="entry name" value="MurD"/>
</dbReference>
<comment type="catalytic activity">
    <reaction evidence="7 8">
        <text>UDP-N-acetyl-alpha-D-muramoyl-L-alanine + D-glutamate + ATP = UDP-N-acetyl-alpha-D-muramoyl-L-alanyl-D-glutamate + ADP + phosphate + H(+)</text>
        <dbReference type="Rhea" id="RHEA:16429"/>
        <dbReference type="ChEBI" id="CHEBI:15378"/>
        <dbReference type="ChEBI" id="CHEBI:29986"/>
        <dbReference type="ChEBI" id="CHEBI:30616"/>
        <dbReference type="ChEBI" id="CHEBI:43474"/>
        <dbReference type="ChEBI" id="CHEBI:83898"/>
        <dbReference type="ChEBI" id="CHEBI:83900"/>
        <dbReference type="ChEBI" id="CHEBI:456216"/>
        <dbReference type="EC" id="6.3.2.9"/>
    </reaction>
</comment>
<dbReference type="PANTHER" id="PTHR43692">
    <property type="entry name" value="UDP-N-ACETYLMURAMOYLALANINE--D-GLUTAMATE LIGASE"/>
    <property type="match status" value="1"/>
</dbReference>
<keyword evidence="7 8" id="KW-0132">Cell division</keyword>
<dbReference type="Pfam" id="PF08245">
    <property type="entry name" value="Mur_ligase_M"/>
    <property type="match status" value="1"/>
</dbReference>
<evidence type="ECO:0000313" key="12">
    <source>
        <dbReference type="Proteomes" id="UP000179014"/>
    </source>
</evidence>
<dbReference type="Proteomes" id="UP000179014">
    <property type="component" value="Unassembled WGS sequence"/>
</dbReference>
<keyword evidence="4 7" id="KW-0436">Ligase</keyword>
<dbReference type="Gene3D" id="3.90.190.20">
    <property type="entry name" value="Mur ligase, C-terminal domain"/>
    <property type="match status" value="1"/>
</dbReference>
<comment type="function">
    <text evidence="7 8">Cell wall formation. Catalyzes the addition of glutamate to the nucleotide precursor UDP-N-acetylmuramoyl-L-alanine (UMA).</text>
</comment>
<dbReference type="AlphaFoldDB" id="A0A1F6BUH0"/>
<keyword evidence="6 7" id="KW-0067">ATP-binding</keyword>
<evidence type="ECO:0000259" key="9">
    <source>
        <dbReference type="Pfam" id="PF02875"/>
    </source>
</evidence>
<comment type="pathway">
    <text evidence="2 7 8">Cell wall biogenesis; peptidoglycan biosynthesis.</text>
</comment>
<dbReference type="GO" id="GO:0051301">
    <property type="term" value="P:cell division"/>
    <property type="evidence" value="ECO:0007669"/>
    <property type="project" value="UniProtKB-KW"/>
</dbReference>
<name>A0A1F6BUH0_9BACT</name>
<dbReference type="GO" id="GO:0008360">
    <property type="term" value="P:regulation of cell shape"/>
    <property type="evidence" value="ECO:0007669"/>
    <property type="project" value="UniProtKB-KW"/>
</dbReference>
<reference evidence="11 12" key="1">
    <citation type="journal article" date="2016" name="Nat. Commun.">
        <title>Thousands of microbial genomes shed light on interconnected biogeochemical processes in an aquifer system.</title>
        <authorList>
            <person name="Anantharaman K."/>
            <person name="Brown C.T."/>
            <person name="Hug L.A."/>
            <person name="Sharon I."/>
            <person name="Castelle C.J."/>
            <person name="Probst A.J."/>
            <person name="Thomas B.C."/>
            <person name="Singh A."/>
            <person name="Wilkins M.J."/>
            <person name="Karaoz U."/>
            <person name="Brodie E.L."/>
            <person name="Williams K.H."/>
            <person name="Hubbard S.S."/>
            <person name="Banfield J.F."/>
        </authorList>
    </citation>
    <scope>NUCLEOTIDE SEQUENCE [LARGE SCALE GENOMIC DNA]</scope>
</reference>
<dbReference type="STRING" id="1798474.A2118_01955"/>
<dbReference type="HAMAP" id="MF_00639">
    <property type="entry name" value="MurD"/>
    <property type="match status" value="1"/>
</dbReference>
<gene>
    <name evidence="7" type="primary">murD</name>
    <name evidence="11" type="ORF">A2118_01955</name>
</gene>
<feature type="domain" description="Mur ligase C-terminal" evidence="9">
    <location>
        <begin position="303"/>
        <end position="412"/>
    </location>
</feature>
<keyword evidence="7 8" id="KW-0133">Cell shape</keyword>
<dbReference type="Gene3D" id="3.40.1190.10">
    <property type="entry name" value="Mur-like, catalytic domain"/>
    <property type="match status" value="1"/>
</dbReference>
<dbReference type="SUPFAM" id="SSF53623">
    <property type="entry name" value="MurD-like peptide ligases, catalytic domain"/>
    <property type="match status" value="1"/>
</dbReference>
<evidence type="ECO:0000256" key="6">
    <source>
        <dbReference type="ARBA" id="ARBA00022840"/>
    </source>
</evidence>
<evidence type="ECO:0000256" key="2">
    <source>
        <dbReference type="ARBA" id="ARBA00004752"/>
    </source>
</evidence>
<dbReference type="SUPFAM" id="SSF53244">
    <property type="entry name" value="MurD-like peptide ligases, peptide-binding domain"/>
    <property type="match status" value="1"/>
</dbReference>
<dbReference type="InterPro" id="IPR036565">
    <property type="entry name" value="Mur-like_cat_sf"/>
</dbReference>
<evidence type="ECO:0000256" key="5">
    <source>
        <dbReference type="ARBA" id="ARBA00022741"/>
    </source>
</evidence>